<organism evidence="4">
    <name type="scientific">marine metagenome</name>
    <dbReference type="NCBI Taxonomy" id="408172"/>
    <lineage>
        <taxon>unclassified sequences</taxon>
        <taxon>metagenomes</taxon>
        <taxon>ecological metagenomes</taxon>
    </lineage>
</organism>
<dbReference type="SUPFAM" id="SSF51735">
    <property type="entry name" value="NAD(P)-binding Rossmann-fold domains"/>
    <property type="match status" value="1"/>
</dbReference>
<evidence type="ECO:0000313" key="4">
    <source>
        <dbReference type="EMBL" id="SUZ63159.1"/>
    </source>
</evidence>
<dbReference type="GO" id="GO:0016491">
    <property type="term" value="F:oxidoreductase activity"/>
    <property type="evidence" value="ECO:0007669"/>
    <property type="project" value="UniProtKB-KW"/>
</dbReference>
<dbReference type="Gene3D" id="3.40.50.720">
    <property type="entry name" value="NAD(P)-binding Rossmann-like Domain"/>
    <property type="match status" value="1"/>
</dbReference>
<dbReference type="PANTHER" id="PTHR11133">
    <property type="entry name" value="SACCHAROPINE DEHYDROGENASE"/>
    <property type="match status" value="1"/>
</dbReference>
<feature type="domain" description="Saccharopine dehydrogenase NADP binding" evidence="2">
    <location>
        <begin position="4"/>
        <end position="123"/>
    </location>
</feature>
<accession>A0A381PAC2</accession>
<gene>
    <name evidence="4" type="ORF">METZ01_LOCUS16013</name>
</gene>
<feature type="domain" description="Saccharopine dehydrogenase-like C-terminal" evidence="3">
    <location>
        <begin position="128"/>
        <end position="373"/>
    </location>
</feature>
<dbReference type="Pfam" id="PF03435">
    <property type="entry name" value="Sacchrp_dh_NADP"/>
    <property type="match status" value="1"/>
</dbReference>
<evidence type="ECO:0008006" key="5">
    <source>
        <dbReference type="Google" id="ProtNLM"/>
    </source>
</evidence>
<dbReference type="SUPFAM" id="SSF55347">
    <property type="entry name" value="Glyceraldehyde-3-phosphate dehydrogenase-like, C-terminal domain"/>
    <property type="match status" value="1"/>
</dbReference>
<dbReference type="InterPro" id="IPR036291">
    <property type="entry name" value="NAD(P)-bd_dom_sf"/>
</dbReference>
<dbReference type="PANTHER" id="PTHR11133:SF22">
    <property type="entry name" value="ALPHA-AMINOADIPIC SEMIALDEHYDE SYNTHASE, MITOCHONDRIAL"/>
    <property type="match status" value="1"/>
</dbReference>
<dbReference type="InterPro" id="IPR051168">
    <property type="entry name" value="AASS"/>
</dbReference>
<sequence>MKFLVLGAGAQGSACAFELLQRPEVDRVVLADLDVNEPRPFLKHFLGGALELLTLDATDEVAVRSALESVDGVASALPYYFNLDMTRLAIESKANFCDLGGNTEIVDQQRKMTVEAQERDVSVVPDCGLAPGMVNILAQGGIDALDETESVKIYVGGLPQVPEPPLNYQLVYSLEGVLDYYTTPVLVLEGGEVIDKEPLTGVETVTFEALGELEAFLTAGGISRMPYRYRGLIPSMSYKTLRYPGHCELMKSMRNLGLMDLDPVEIGGASVVPRNLLIKVLDTKLRKPSGKDLVVMRVVIDGAIDGASRTVTYEMVDYYDQDQEITAMMRTTGYSLGATAYMQAAGLIPKGVHTPSECVPAEMYIQQLANRGIVIERSEN</sequence>
<dbReference type="InterPro" id="IPR032095">
    <property type="entry name" value="Sacchrp_dh-like_C"/>
</dbReference>
<proteinExistence type="predicted"/>
<dbReference type="EMBL" id="UINC01000909">
    <property type="protein sequence ID" value="SUZ63159.1"/>
    <property type="molecule type" value="Genomic_DNA"/>
</dbReference>
<evidence type="ECO:0000259" key="2">
    <source>
        <dbReference type="Pfam" id="PF03435"/>
    </source>
</evidence>
<name>A0A381PAC2_9ZZZZ</name>
<dbReference type="AlphaFoldDB" id="A0A381PAC2"/>
<dbReference type="Pfam" id="PF16653">
    <property type="entry name" value="Sacchrp_dh_C"/>
    <property type="match status" value="1"/>
</dbReference>
<dbReference type="Gene3D" id="3.30.360.10">
    <property type="entry name" value="Dihydrodipicolinate Reductase, domain 2"/>
    <property type="match status" value="1"/>
</dbReference>
<keyword evidence="1" id="KW-0560">Oxidoreductase</keyword>
<evidence type="ECO:0000259" key="3">
    <source>
        <dbReference type="Pfam" id="PF16653"/>
    </source>
</evidence>
<reference evidence="4" key="1">
    <citation type="submission" date="2018-05" db="EMBL/GenBank/DDBJ databases">
        <authorList>
            <person name="Lanie J.A."/>
            <person name="Ng W.-L."/>
            <person name="Kazmierczak K.M."/>
            <person name="Andrzejewski T.M."/>
            <person name="Davidsen T.M."/>
            <person name="Wayne K.J."/>
            <person name="Tettelin H."/>
            <person name="Glass J.I."/>
            <person name="Rusch D."/>
            <person name="Podicherti R."/>
            <person name="Tsui H.-C.T."/>
            <person name="Winkler M.E."/>
        </authorList>
    </citation>
    <scope>NUCLEOTIDE SEQUENCE</scope>
</reference>
<evidence type="ECO:0000256" key="1">
    <source>
        <dbReference type="ARBA" id="ARBA00023002"/>
    </source>
</evidence>
<dbReference type="InterPro" id="IPR005097">
    <property type="entry name" value="Sacchrp_dh_NADP-bd"/>
</dbReference>
<protein>
    <recommendedName>
        <fullName evidence="5">Saccharopine dehydrogenase-like C-terminal domain-containing protein</fullName>
    </recommendedName>
</protein>